<sequence length="673" mass="76524">MATKLSERSALVQSSPRSKDRSFSMDIELPAARRRASGAGTFLRRRCSWGLAAVVLWLVTLMVFVVHRPASWFQASSAGPSAHFRLSFSSAVHAGPVTGRLLVCIAKKHAVQDAFNDDQPRLLIDDSADTQQVFAVDVWGFGPDNEAREVNATHAVGYPVMSMLDIPAGEYWVQGVLHPYVQYNRSDGQRLWLPSMDTFESDEGVLTSPGTLYGKPQLVTFTPNEGFSLRLHLDQIVEPLPLLDADLPSYGDHELLRHVRFRSPRLSEFWGTDVYIKAWVLLPHKFFDESTAHIKYPVFVYHTHYNRHFEFALQKQRPADVDAASVDELYAHYLYANWTSDAPDSAFYKKRGIIVQLQHANPYYDDSYAVNSANIGPYGDAITFEFLPYIEQTFRGIGEGWARTMYGGSTGGWESFAVQVFYPDDYNGCWSFCPDSFDFRKFQIVNLLEDPNAYYVQGDWTKKNRGASRDYLGHIRETMEQENHHELAMGSRGRSGGQWDAWQAVYSPLNASDGYPASIWDKRTGDINRDVVSYWEEHFDVRVKLQREWVAKGLGAKLVNKLHVYVGVLDSYYLNDALVNKLHVYVGVLDSYYLNDAVYYLEDFLESTREPYYNGTIEYGVRNGKGYEHCWTGSYDETLSMAWNTLNQRIVPQMVDHVAGSAPPNATLAFTSY</sequence>
<dbReference type="Proteomes" id="UP001209570">
    <property type="component" value="Unassembled WGS sequence"/>
</dbReference>
<dbReference type="AlphaFoldDB" id="A0AAD5LHC3"/>
<keyword evidence="1" id="KW-0472">Membrane</keyword>
<gene>
    <name evidence="2" type="ORF">P43SY_006184</name>
</gene>
<organism evidence="2 3">
    <name type="scientific">Pythium insidiosum</name>
    <name type="common">Pythiosis disease agent</name>
    <dbReference type="NCBI Taxonomy" id="114742"/>
    <lineage>
        <taxon>Eukaryota</taxon>
        <taxon>Sar</taxon>
        <taxon>Stramenopiles</taxon>
        <taxon>Oomycota</taxon>
        <taxon>Peronosporomycetes</taxon>
        <taxon>Pythiales</taxon>
        <taxon>Pythiaceae</taxon>
        <taxon>Pythium</taxon>
    </lineage>
</organism>
<evidence type="ECO:0000313" key="3">
    <source>
        <dbReference type="Proteomes" id="UP001209570"/>
    </source>
</evidence>
<name>A0AAD5LHC3_PYTIN</name>
<keyword evidence="3" id="KW-1185">Reference proteome</keyword>
<dbReference type="PANTHER" id="PTHR48098:SF3">
    <property type="entry name" value="IRON(III) ENTEROBACTIN ESTERASE"/>
    <property type="match status" value="1"/>
</dbReference>
<accession>A0AAD5LHC3</accession>
<reference evidence="2" key="1">
    <citation type="submission" date="2021-12" db="EMBL/GenBank/DDBJ databases">
        <title>Prjna785345.</title>
        <authorList>
            <person name="Rujirawat T."/>
            <person name="Krajaejun T."/>
        </authorList>
    </citation>
    <scope>NUCLEOTIDE SEQUENCE</scope>
    <source>
        <strain evidence="2">Pi057C3</strain>
    </source>
</reference>
<protein>
    <submittedName>
        <fullName evidence="2">Uncharacterized protein</fullName>
    </submittedName>
</protein>
<keyword evidence="1" id="KW-0812">Transmembrane</keyword>
<dbReference type="PANTHER" id="PTHR48098">
    <property type="entry name" value="ENTEROCHELIN ESTERASE-RELATED"/>
    <property type="match status" value="1"/>
</dbReference>
<comment type="caution">
    <text evidence="2">The sequence shown here is derived from an EMBL/GenBank/DDBJ whole genome shotgun (WGS) entry which is preliminary data.</text>
</comment>
<evidence type="ECO:0000256" key="1">
    <source>
        <dbReference type="SAM" id="Phobius"/>
    </source>
</evidence>
<dbReference type="SUPFAM" id="SSF53474">
    <property type="entry name" value="alpha/beta-Hydrolases"/>
    <property type="match status" value="1"/>
</dbReference>
<dbReference type="InterPro" id="IPR029058">
    <property type="entry name" value="AB_hydrolase_fold"/>
</dbReference>
<dbReference type="InterPro" id="IPR050583">
    <property type="entry name" value="Mycobacterial_A85_antigen"/>
</dbReference>
<evidence type="ECO:0000313" key="2">
    <source>
        <dbReference type="EMBL" id="KAJ0398460.1"/>
    </source>
</evidence>
<feature type="transmembrane region" description="Helical" evidence="1">
    <location>
        <begin position="49"/>
        <end position="67"/>
    </location>
</feature>
<dbReference type="EMBL" id="JAKCXM010000215">
    <property type="protein sequence ID" value="KAJ0398460.1"/>
    <property type="molecule type" value="Genomic_DNA"/>
</dbReference>
<proteinExistence type="predicted"/>
<dbReference type="Gene3D" id="3.40.50.1820">
    <property type="entry name" value="alpha/beta hydrolase"/>
    <property type="match status" value="1"/>
</dbReference>
<keyword evidence="1" id="KW-1133">Transmembrane helix</keyword>